<proteinExistence type="predicted"/>
<dbReference type="Proteomes" id="UP000247810">
    <property type="component" value="Unassembled WGS sequence"/>
</dbReference>
<dbReference type="OrthoDB" id="5371510at2759"/>
<dbReference type="AlphaFoldDB" id="A0A319EF22"/>
<feature type="compositionally biased region" description="Low complexity" evidence="1">
    <location>
        <begin position="19"/>
        <end position="40"/>
    </location>
</feature>
<protein>
    <submittedName>
        <fullName evidence="2">Uncharacterized protein</fullName>
    </submittedName>
</protein>
<dbReference type="VEuPathDB" id="FungiDB:BO71DRAFT_394474"/>
<sequence length="743" mass="81644">MIQPYPVSDAMDPLKMYRPLQTTDPSLSSSPPSRTAPALSDPGHEILLIDGADTLVYIDPKSFKPAWTLQPQSAASIPHRVISHNLLDTGSPYFVKAFEPRRVSRTIKRRGLDGALPEGIKYVIDLTPPPTDDEAILFTTELSCPLGIRTWARSMDRWSLPSQFVGGIDEGQDYSRETTLPVEYSDSRHRKGIVDILKALHQIDPGLDTPCKLWTFFALAKVFGIGNEARINDHILTWVYESTNAKIIELHPEVTFRIACGVQCVHMCRDSFSILVGEEALLRLADVGKEPRLQRPQKTFHGRIRELLDDDDYQRVEYAGQNMMEHIIEQFIDLAGAEMAWLPQLPAYQSIQAHVENKCGGSCNLASELMAILKEYVRGHIFAILANNATVLPKEKRQYIGTDEYPSQDFANACNSMRLTERIMSKSFWKTVVPADSHTDSLASPGAQLGGRAIADVGKPLYPFLAQGDAKIGSVDLSDLLSVVNQYNRHIDPSIPRFGFRKLSLTSLIEPRGMRRPDRLRQLDPHGNTHWPGTISWEYVSTAFDPMEFINQAGSYMAIISERMNQTTSTDAQFVFTDTLTCLTENEIKFLPLWAGGNDDGSGGVYMGQVIPHLETGGFSTPGPGIHTGSTVVSSTASFSSAGTSEYESTAHGASHRATAGHWTDVMSVGSGAASISSGELIDKDEFSLNMDTSAGDEEGDCFDSDSEGDSTVILGPSSTLDPIEEVAEKVEHLDLGVEALSD</sequence>
<feature type="region of interest" description="Disordered" evidence="1">
    <location>
        <begin position="691"/>
        <end position="718"/>
    </location>
</feature>
<organism evidence="2 3">
    <name type="scientific">Aspergillus ellipticus CBS 707.79</name>
    <dbReference type="NCBI Taxonomy" id="1448320"/>
    <lineage>
        <taxon>Eukaryota</taxon>
        <taxon>Fungi</taxon>
        <taxon>Dikarya</taxon>
        <taxon>Ascomycota</taxon>
        <taxon>Pezizomycotina</taxon>
        <taxon>Eurotiomycetes</taxon>
        <taxon>Eurotiomycetidae</taxon>
        <taxon>Eurotiales</taxon>
        <taxon>Aspergillaceae</taxon>
        <taxon>Aspergillus</taxon>
        <taxon>Aspergillus subgen. Circumdati</taxon>
    </lineage>
</organism>
<feature type="compositionally biased region" description="Acidic residues" evidence="1">
    <location>
        <begin position="695"/>
        <end position="709"/>
    </location>
</feature>
<evidence type="ECO:0000313" key="2">
    <source>
        <dbReference type="EMBL" id="PYH99398.1"/>
    </source>
</evidence>
<gene>
    <name evidence="2" type="ORF">BO71DRAFT_394474</name>
</gene>
<evidence type="ECO:0000256" key="1">
    <source>
        <dbReference type="SAM" id="MobiDB-lite"/>
    </source>
</evidence>
<evidence type="ECO:0000313" key="3">
    <source>
        <dbReference type="Proteomes" id="UP000247810"/>
    </source>
</evidence>
<keyword evidence="3" id="KW-1185">Reference proteome</keyword>
<accession>A0A319EF22</accession>
<name>A0A319EF22_9EURO</name>
<dbReference type="EMBL" id="KZ825803">
    <property type="protein sequence ID" value="PYH99398.1"/>
    <property type="molecule type" value="Genomic_DNA"/>
</dbReference>
<feature type="region of interest" description="Disordered" evidence="1">
    <location>
        <begin position="19"/>
        <end position="42"/>
    </location>
</feature>
<reference evidence="2 3" key="1">
    <citation type="submission" date="2018-02" db="EMBL/GenBank/DDBJ databases">
        <title>The genomes of Aspergillus section Nigri reveals drivers in fungal speciation.</title>
        <authorList>
            <consortium name="DOE Joint Genome Institute"/>
            <person name="Vesth T.C."/>
            <person name="Nybo J."/>
            <person name="Theobald S."/>
            <person name="Brandl J."/>
            <person name="Frisvad J.C."/>
            <person name="Nielsen K.F."/>
            <person name="Lyhne E.K."/>
            <person name="Kogle M.E."/>
            <person name="Kuo A."/>
            <person name="Riley R."/>
            <person name="Clum A."/>
            <person name="Nolan M."/>
            <person name="Lipzen A."/>
            <person name="Salamov A."/>
            <person name="Henrissat B."/>
            <person name="Wiebenga A."/>
            <person name="De vries R.P."/>
            <person name="Grigoriev I.V."/>
            <person name="Mortensen U.H."/>
            <person name="Andersen M.R."/>
            <person name="Baker S.E."/>
        </authorList>
    </citation>
    <scope>NUCLEOTIDE SEQUENCE [LARGE SCALE GENOMIC DNA]</scope>
    <source>
        <strain evidence="2 3">CBS 707.79</strain>
    </source>
</reference>